<feature type="transmembrane region" description="Helical" evidence="1">
    <location>
        <begin position="232"/>
        <end position="254"/>
    </location>
</feature>
<feature type="transmembrane region" description="Helical" evidence="1">
    <location>
        <begin position="103"/>
        <end position="124"/>
    </location>
</feature>
<feature type="transmembrane region" description="Helical" evidence="1">
    <location>
        <begin position="12"/>
        <end position="31"/>
    </location>
</feature>
<feature type="transmembrane region" description="Helical" evidence="1">
    <location>
        <begin position="178"/>
        <end position="206"/>
    </location>
</feature>
<evidence type="ECO:0000313" key="2">
    <source>
        <dbReference type="EMBL" id="MFD2703142.1"/>
    </source>
</evidence>
<dbReference type="InterPro" id="IPR018580">
    <property type="entry name" value="Uncharacterised_YfhO"/>
</dbReference>
<proteinExistence type="predicted"/>
<feature type="transmembrane region" description="Helical" evidence="1">
    <location>
        <begin position="147"/>
        <end position="166"/>
    </location>
</feature>
<keyword evidence="1" id="KW-1133">Transmembrane helix</keyword>
<dbReference type="PANTHER" id="PTHR38454">
    <property type="entry name" value="INTEGRAL MEMBRANE PROTEIN-RELATED"/>
    <property type="match status" value="1"/>
</dbReference>
<reference evidence="3" key="1">
    <citation type="journal article" date="2019" name="Int. J. Syst. Evol. Microbiol.">
        <title>The Global Catalogue of Microorganisms (GCM) 10K type strain sequencing project: providing services to taxonomists for standard genome sequencing and annotation.</title>
        <authorList>
            <consortium name="The Broad Institute Genomics Platform"/>
            <consortium name="The Broad Institute Genome Sequencing Center for Infectious Disease"/>
            <person name="Wu L."/>
            <person name="Ma J."/>
        </authorList>
    </citation>
    <scope>NUCLEOTIDE SEQUENCE [LARGE SCALE GENOMIC DNA]</scope>
    <source>
        <strain evidence="3">KCTC 33849</strain>
    </source>
</reference>
<feature type="transmembrane region" description="Helical" evidence="1">
    <location>
        <begin position="75"/>
        <end position="96"/>
    </location>
</feature>
<dbReference type="Pfam" id="PF09586">
    <property type="entry name" value="YfhO"/>
    <property type="match status" value="1"/>
</dbReference>
<feature type="transmembrane region" description="Helical" evidence="1">
    <location>
        <begin position="324"/>
        <end position="343"/>
    </location>
</feature>
<dbReference type="EMBL" id="JBHUMJ010000011">
    <property type="protein sequence ID" value="MFD2703142.1"/>
    <property type="molecule type" value="Genomic_DNA"/>
</dbReference>
<accession>A0ABW5SVP3</accession>
<feature type="transmembrane region" description="Helical" evidence="1">
    <location>
        <begin position="425"/>
        <end position="444"/>
    </location>
</feature>
<gene>
    <name evidence="2" type="ORF">ACFSVM_22175</name>
</gene>
<feature type="transmembrane region" description="Helical" evidence="1">
    <location>
        <begin position="456"/>
        <end position="472"/>
    </location>
</feature>
<feature type="transmembrane region" description="Helical" evidence="1">
    <location>
        <begin position="363"/>
        <end position="380"/>
    </location>
</feature>
<protein>
    <submittedName>
        <fullName evidence="2">YfhO family protein</fullName>
    </submittedName>
</protein>
<sequence length="692" mass="79650">MNRISLSIKKHPIFYSVFLMVLVLLITYVSILSGKLWLKWDVYAAAFPLSVAISDALQHGQLPLWEPFSYRGVPLSHLIGVSIWSPLTILLGFIGYSQYLMQIQYILLILFAALFMYISIFIAFRNPWISMVGGVAYATCGQFVSNAQHLTFLVPMVLFPLLHLSYKKWSLENKYRWSILLGVTIGMLILNNYPPFLFMSVFFILIEYIFDIKTAFGGKKKATIALEHFKHFLVAFIVAFFSGFVSIVTTLEIISQITRGELSWELSTASSLNHWYFTSFLSPVLVQILHASRLDIDLSMNNIYMSLPVILLVFVTFPKKKFEYMMIFLIILSIFTTMGNYGPIYRFYYEFMPSLDSFKFPTGFRYLYFYYLTFYAMYNFNKIINNNNLELTKRLKENTKLALYALTVLISFLVMIYIFKINTVNIPRFTVMELLGTIVILFLFKRLLSVDSKRNLLLICVCIIIFGALGVLRNEEFTIGTSEKPESYDHYIESKYNNYPREIGNSFTDPTPLNVIGHTILTREFQTGGYVGSFELLKFKEAYDQGELPNKGDPVVFAVSEKNISSDIDTPLNIENKDNVLIPEYISYTPNKFEVQMTLDETSYVILEQTIFNGWVASVNNLKTPIQEFEGGVMGIKAEKGVNHITFEFKPTLTIISAWITFLSWIILIVFGLILAFRKFYSYLSKSNKASV</sequence>
<evidence type="ECO:0000256" key="1">
    <source>
        <dbReference type="SAM" id="Phobius"/>
    </source>
</evidence>
<keyword evidence="3" id="KW-1185">Reference proteome</keyword>
<dbReference type="PANTHER" id="PTHR38454:SF1">
    <property type="entry name" value="INTEGRAL MEMBRANE PROTEIN"/>
    <property type="match status" value="1"/>
</dbReference>
<name>A0ABW5SVP3_9BACL</name>
<dbReference type="Proteomes" id="UP001597540">
    <property type="component" value="Unassembled WGS sequence"/>
</dbReference>
<feature type="transmembrane region" description="Helical" evidence="1">
    <location>
        <begin position="275"/>
        <end position="292"/>
    </location>
</feature>
<evidence type="ECO:0000313" key="3">
    <source>
        <dbReference type="Proteomes" id="UP001597540"/>
    </source>
</evidence>
<feature type="transmembrane region" description="Helical" evidence="1">
    <location>
        <begin position="656"/>
        <end position="677"/>
    </location>
</feature>
<feature type="transmembrane region" description="Helical" evidence="1">
    <location>
        <begin position="401"/>
        <end position="419"/>
    </location>
</feature>
<keyword evidence="1" id="KW-0472">Membrane</keyword>
<comment type="caution">
    <text evidence="2">The sequence shown here is derived from an EMBL/GenBank/DDBJ whole genome shotgun (WGS) entry which is preliminary data.</text>
</comment>
<organism evidence="2 3">
    <name type="scientific">Paenibacillus shunpengii</name>
    <dbReference type="NCBI Taxonomy" id="2054424"/>
    <lineage>
        <taxon>Bacteria</taxon>
        <taxon>Bacillati</taxon>
        <taxon>Bacillota</taxon>
        <taxon>Bacilli</taxon>
        <taxon>Bacillales</taxon>
        <taxon>Paenibacillaceae</taxon>
        <taxon>Paenibacillus</taxon>
    </lineage>
</organism>
<feature type="transmembrane region" description="Helical" evidence="1">
    <location>
        <begin position="298"/>
        <end position="317"/>
    </location>
</feature>
<keyword evidence="1" id="KW-0812">Transmembrane</keyword>
<dbReference type="RefSeq" id="WP_379264616.1">
    <property type="nucleotide sequence ID" value="NZ_JBHUMJ010000011.1"/>
</dbReference>